<keyword evidence="11 12" id="KW-0472">Membrane</keyword>
<gene>
    <name evidence="13" type="primary">cydB</name>
    <name evidence="13" type="ORF">GH975_04475</name>
</gene>
<keyword evidence="6 12" id="KW-0812">Transmembrane</keyword>
<dbReference type="GO" id="GO:0046872">
    <property type="term" value="F:metal ion binding"/>
    <property type="evidence" value="ECO:0007669"/>
    <property type="project" value="UniProtKB-KW"/>
</dbReference>
<sequence length="380" mass="41289">MEFFDYPTLRVIWWALLGILLIAFAVMDGFDLGAAMALPWVAQTDTQRRVVINAVGPVWEGNQVWLVLGGGAIFAAWPALYALSFSGFYLAMFLVLVGLILRPVAFKFRSKREDPSWRQRWDWTLFGSAAVPALVFGVAMGNVLIGVPYSFDLDLRVTYTGNLFGLLNPFALLAGLVSVAMLLGHGTLYLCLKTEGVIRQRARSIAAIAWLIAVALYALAGVWLWLGFDGMAVSNLVLDGPSNPLRKTVDVVPGQFFANYADWPWMMVAPLIGLAGGLVVAALAFKRAFGSAFVVSKLAIGGVIASVGLALFPIILPSSTHLSQSLSVFDASSSHTTLGIMLVCTVIFLPLIVAYTGWVYRVLWGTVREADVETHSKSMY</sequence>
<reference evidence="13 14" key="1">
    <citation type="submission" date="2019-11" db="EMBL/GenBank/DDBJ databases">
        <authorList>
            <person name="Khan S.A."/>
            <person name="Jeon C.O."/>
            <person name="Chun B.H."/>
        </authorList>
    </citation>
    <scope>NUCLEOTIDE SEQUENCE [LARGE SCALE GENOMIC DNA]</scope>
    <source>
        <strain evidence="13 14">IMCC 1097</strain>
    </source>
</reference>
<organism evidence="13 14">
    <name type="scientific">Litorivicinus lipolyticus</name>
    <dbReference type="NCBI Taxonomy" id="418701"/>
    <lineage>
        <taxon>Bacteria</taxon>
        <taxon>Pseudomonadati</taxon>
        <taxon>Pseudomonadota</taxon>
        <taxon>Gammaproteobacteria</taxon>
        <taxon>Oceanospirillales</taxon>
        <taxon>Litorivicinaceae</taxon>
        <taxon>Litorivicinus</taxon>
    </lineage>
</organism>
<accession>A0A5Q2QDE2</accession>
<evidence type="ECO:0000256" key="5">
    <source>
        <dbReference type="ARBA" id="ARBA00022617"/>
    </source>
</evidence>
<proteinExistence type="inferred from homology"/>
<dbReference type="OrthoDB" id="9776710at2"/>
<evidence type="ECO:0000256" key="9">
    <source>
        <dbReference type="ARBA" id="ARBA00022989"/>
    </source>
</evidence>
<feature type="transmembrane region" description="Helical" evidence="12">
    <location>
        <begin position="12"/>
        <end position="42"/>
    </location>
</feature>
<evidence type="ECO:0000256" key="2">
    <source>
        <dbReference type="ARBA" id="ARBA00007543"/>
    </source>
</evidence>
<dbReference type="GO" id="GO:0070069">
    <property type="term" value="C:cytochrome complex"/>
    <property type="evidence" value="ECO:0007669"/>
    <property type="project" value="TreeGrafter"/>
</dbReference>
<dbReference type="KEGG" id="llp:GH975_04475"/>
<keyword evidence="7" id="KW-0479">Metal-binding</keyword>
<evidence type="ECO:0000256" key="6">
    <source>
        <dbReference type="ARBA" id="ARBA00022692"/>
    </source>
</evidence>
<keyword evidence="3" id="KW-0813">Transport</keyword>
<comment type="similarity">
    <text evidence="2">Belongs to the cytochrome ubiquinol oxidase subunit 2 family.</text>
</comment>
<comment type="subcellular location">
    <subcellularLocation>
        <location evidence="1">Cell membrane</location>
        <topology evidence="1">Multi-pass membrane protein</topology>
    </subcellularLocation>
</comment>
<feature type="transmembrane region" description="Helical" evidence="12">
    <location>
        <begin position="170"/>
        <end position="192"/>
    </location>
</feature>
<keyword evidence="4" id="KW-1003">Cell membrane</keyword>
<dbReference type="PANTHER" id="PTHR43141:SF5">
    <property type="entry name" value="CYTOCHROME BD-I UBIQUINOL OXIDASE SUBUNIT 2"/>
    <property type="match status" value="1"/>
</dbReference>
<evidence type="ECO:0000256" key="3">
    <source>
        <dbReference type="ARBA" id="ARBA00022448"/>
    </source>
</evidence>
<dbReference type="PANTHER" id="PTHR43141">
    <property type="entry name" value="CYTOCHROME BD2 SUBUNIT II"/>
    <property type="match status" value="1"/>
</dbReference>
<dbReference type="Pfam" id="PF02322">
    <property type="entry name" value="Cyt_bd_oxida_II"/>
    <property type="match status" value="1"/>
</dbReference>
<evidence type="ECO:0000256" key="8">
    <source>
        <dbReference type="ARBA" id="ARBA00022982"/>
    </source>
</evidence>
<evidence type="ECO:0000313" key="13">
    <source>
        <dbReference type="EMBL" id="QGG79870.1"/>
    </source>
</evidence>
<keyword evidence="14" id="KW-1185">Reference proteome</keyword>
<evidence type="ECO:0000256" key="4">
    <source>
        <dbReference type="ARBA" id="ARBA00022475"/>
    </source>
</evidence>
<keyword evidence="10" id="KW-0408">Iron</keyword>
<name>A0A5Q2QDE2_9GAMM</name>
<dbReference type="Proteomes" id="UP000388235">
    <property type="component" value="Chromosome"/>
</dbReference>
<dbReference type="GO" id="GO:0019646">
    <property type="term" value="P:aerobic electron transport chain"/>
    <property type="evidence" value="ECO:0007669"/>
    <property type="project" value="TreeGrafter"/>
</dbReference>
<protein>
    <submittedName>
        <fullName evidence="13">Cytochrome d ubiquinol oxidase subunit II</fullName>
    </submittedName>
</protein>
<evidence type="ECO:0000256" key="10">
    <source>
        <dbReference type="ARBA" id="ARBA00023004"/>
    </source>
</evidence>
<dbReference type="GO" id="GO:0016682">
    <property type="term" value="F:oxidoreductase activity, acting on diphenols and related substances as donors, oxygen as acceptor"/>
    <property type="evidence" value="ECO:0007669"/>
    <property type="project" value="TreeGrafter"/>
</dbReference>
<feature type="transmembrane region" description="Helical" evidence="12">
    <location>
        <begin position="336"/>
        <end position="360"/>
    </location>
</feature>
<feature type="transmembrane region" description="Helical" evidence="12">
    <location>
        <begin position="263"/>
        <end position="285"/>
    </location>
</feature>
<dbReference type="NCBIfam" id="TIGR00203">
    <property type="entry name" value="cydB"/>
    <property type="match status" value="1"/>
</dbReference>
<evidence type="ECO:0000256" key="12">
    <source>
        <dbReference type="SAM" id="Phobius"/>
    </source>
</evidence>
<dbReference type="PIRSF" id="PIRSF000267">
    <property type="entry name" value="Cyt_oxidse_sub2"/>
    <property type="match status" value="1"/>
</dbReference>
<dbReference type="EMBL" id="CP045871">
    <property type="protein sequence ID" value="QGG79870.1"/>
    <property type="molecule type" value="Genomic_DNA"/>
</dbReference>
<evidence type="ECO:0000313" key="14">
    <source>
        <dbReference type="Proteomes" id="UP000388235"/>
    </source>
</evidence>
<dbReference type="GO" id="GO:0009055">
    <property type="term" value="F:electron transfer activity"/>
    <property type="evidence" value="ECO:0007669"/>
    <property type="project" value="TreeGrafter"/>
</dbReference>
<dbReference type="AlphaFoldDB" id="A0A5Q2QDE2"/>
<dbReference type="GO" id="GO:0005886">
    <property type="term" value="C:plasma membrane"/>
    <property type="evidence" value="ECO:0007669"/>
    <property type="project" value="UniProtKB-SubCell"/>
</dbReference>
<evidence type="ECO:0000256" key="7">
    <source>
        <dbReference type="ARBA" id="ARBA00022723"/>
    </source>
</evidence>
<dbReference type="InterPro" id="IPR003317">
    <property type="entry name" value="Cyt-d_oxidase_su2"/>
</dbReference>
<keyword evidence="8" id="KW-0249">Electron transport</keyword>
<feature type="transmembrane region" description="Helical" evidence="12">
    <location>
        <begin position="292"/>
        <end position="316"/>
    </location>
</feature>
<keyword evidence="5" id="KW-0349">Heme</keyword>
<feature type="transmembrane region" description="Helical" evidence="12">
    <location>
        <begin position="87"/>
        <end position="105"/>
    </location>
</feature>
<evidence type="ECO:0000256" key="1">
    <source>
        <dbReference type="ARBA" id="ARBA00004651"/>
    </source>
</evidence>
<feature type="transmembrane region" description="Helical" evidence="12">
    <location>
        <begin position="125"/>
        <end position="150"/>
    </location>
</feature>
<keyword evidence="9 12" id="KW-1133">Transmembrane helix</keyword>
<feature type="transmembrane region" description="Helical" evidence="12">
    <location>
        <begin position="204"/>
        <end position="226"/>
    </location>
</feature>
<dbReference type="RefSeq" id="WP_153713374.1">
    <property type="nucleotide sequence ID" value="NZ_CP045871.1"/>
</dbReference>
<evidence type="ECO:0000256" key="11">
    <source>
        <dbReference type="ARBA" id="ARBA00023136"/>
    </source>
</evidence>